<evidence type="ECO:0000256" key="1">
    <source>
        <dbReference type="ARBA" id="ARBA00001946"/>
    </source>
</evidence>
<dbReference type="NCBIfam" id="TIGR00229">
    <property type="entry name" value="sensory_box"/>
    <property type="match status" value="1"/>
</dbReference>
<dbReference type="InterPro" id="IPR013656">
    <property type="entry name" value="PAS_4"/>
</dbReference>
<dbReference type="Gene3D" id="3.30.450.20">
    <property type="entry name" value="PAS domain"/>
    <property type="match status" value="2"/>
</dbReference>
<dbReference type="SUPFAM" id="SSF141868">
    <property type="entry name" value="EAL domain-like"/>
    <property type="match status" value="1"/>
</dbReference>
<dbReference type="SMART" id="SM00052">
    <property type="entry name" value="EAL"/>
    <property type="match status" value="1"/>
</dbReference>
<dbReference type="Gene3D" id="3.20.20.450">
    <property type="entry name" value="EAL domain"/>
    <property type="match status" value="1"/>
</dbReference>
<feature type="domain" description="PAS" evidence="5">
    <location>
        <begin position="43"/>
        <end position="93"/>
    </location>
</feature>
<dbReference type="PROSITE" id="PS50883">
    <property type="entry name" value="EAL"/>
    <property type="match status" value="1"/>
</dbReference>
<proteinExistence type="predicted"/>
<dbReference type="PROSITE" id="PS50887">
    <property type="entry name" value="GGDEF"/>
    <property type="match status" value="1"/>
</dbReference>
<sequence length="711" mass="78048">MTPGAWLLLALLAVLCTGAGWRRLRARAGRSAASPPAGPPPGVLDRIGAAVLATDPGGRLIYLNADAVRLTGLDPEAALRQPLAELLPGLSPDPESVAPSARTLRLPGTAGGEVEWETRALPATDGGAGGLVWVFRHAGDPGPVERQLRLFARVFEHSADAIMVTDGEGRIVRVNEAFTRITGYSPAEVLGRNPRMLQSGLHDEEFYAGFWNALRKEGTWQGEIWNRRKNGEIYPQWMSIGTLDAEAGEVVHFVAIFTDITDKKRSEDTIHYLAYYDGLTSLPNRPLFEEKLVQALRDGQRNGRWVAILYLDLDRFKDINDSLGHASGDRLLRSVATRLLETVRNNDVVARLGGDEFVILLSDLADGNAAGRAAATVARKVIAALADPFNLEGHEVLVTASIGVALAPQDGEDAGELIKNADTAMYQVKSSGKGHYQFFSREMNLAIRRRLRLEHSLRKALEHDEFHLVFQPQVSVRQGTVIGMEALLRWRQPHGEIIPPGEFIQLAEETGLILPIDEWVLRRACAQARSWVDAGIRDFRLAVNLSGRQFHRRGLILLVGRILSEIGLEPRYLELEITEGSVMADIDRAVEVLRGLRQMGVRLAVDDFGTGYSSLSYLRRLPIHTLKVDRAFIREIATSTQDAAIVEAIIRLGHSLGLQLVAEGVEQPEQLSVLEDQGCDSVQGYLLSRPLRAADATSLLTSGRMPQTGAR</sequence>
<dbReference type="SMART" id="SM00086">
    <property type="entry name" value="PAC"/>
    <property type="match status" value="1"/>
</dbReference>
<dbReference type="EC" id="3.1.4.52" evidence="2"/>
<dbReference type="InterPro" id="IPR035965">
    <property type="entry name" value="PAS-like_dom_sf"/>
</dbReference>
<dbReference type="Pfam" id="PF13426">
    <property type="entry name" value="PAS_9"/>
    <property type="match status" value="1"/>
</dbReference>
<dbReference type="Pfam" id="PF08448">
    <property type="entry name" value="PAS_4"/>
    <property type="match status" value="1"/>
</dbReference>
<dbReference type="InterPro" id="IPR001633">
    <property type="entry name" value="EAL_dom"/>
</dbReference>
<dbReference type="SMART" id="SM00267">
    <property type="entry name" value="GGDEF"/>
    <property type="match status" value="1"/>
</dbReference>
<dbReference type="InterPro" id="IPR000700">
    <property type="entry name" value="PAS-assoc_C"/>
</dbReference>
<dbReference type="InterPro" id="IPR000014">
    <property type="entry name" value="PAS"/>
</dbReference>
<protein>
    <recommendedName>
        <fullName evidence="2">cyclic-guanylate-specific phosphodiesterase</fullName>
        <ecNumber evidence="2">3.1.4.52</ecNumber>
    </recommendedName>
</protein>
<evidence type="ECO:0000259" key="5">
    <source>
        <dbReference type="PROSITE" id="PS50112"/>
    </source>
</evidence>
<evidence type="ECO:0000313" key="9">
    <source>
        <dbReference type="EMBL" id="RCX33294.1"/>
    </source>
</evidence>
<dbReference type="Gene3D" id="3.30.70.270">
    <property type="match status" value="1"/>
</dbReference>
<dbReference type="CDD" id="cd01949">
    <property type="entry name" value="GGDEF"/>
    <property type="match status" value="1"/>
</dbReference>
<dbReference type="InterPro" id="IPR052155">
    <property type="entry name" value="Biofilm_reg_signaling"/>
</dbReference>
<feature type="domain" description="PAC" evidence="6">
    <location>
        <begin position="220"/>
        <end position="272"/>
    </location>
</feature>
<dbReference type="InterPro" id="IPR001610">
    <property type="entry name" value="PAC"/>
</dbReference>
<dbReference type="PANTHER" id="PTHR44757:SF2">
    <property type="entry name" value="BIOFILM ARCHITECTURE MAINTENANCE PROTEIN MBAA"/>
    <property type="match status" value="1"/>
</dbReference>
<dbReference type="Proteomes" id="UP000252707">
    <property type="component" value="Unassembled WGS sequence"/>
</dbReference>
<gene>
    <name evidence="9" type="ORF">DFQ59_101595</name>
</gene>
<dbReference type="FunFam" id="3.20.20.450:FF:000001">
    <property type="entry name" value="Cyclic di-GMP phosphodiesterase yahA"/>
    <property type="match status" value="1"/>
</dbReference>
<dbReference type="FunFam" id="3.30.70.270:FF:000001">
    <property type="entry name" value="Diguanylate cyclase domain protein"/>
    <property type="match status" value="1"/>
</dbReference>
<dbReference type="GO" id="GO:0071732">
    <property type="term" value="P:cellular response to nitric oxide"/>
    <property type="evidence" value="ECO:0007669"/>
    <property type="project" value="UniProtKB-ARBA"/>
</dbReference>
<dbReference type="Pfam" id="PF00990">
    <property type="entry name" value="GGDEF"/>
    <property type="match status" value="1"/>
</dbReference>
<keyword evidence="10" id="KW-1185">Reference proteome</keyword>
<dbReference type="InterPro" id="IPR029787">
    <property type="entry name" value="Nucleotide_cyclase"/>
</dbReference>
<dbReference type="Pfam" id="PF00563">
    <property type="entry name" value="EAL"/>
    <property type="match status" value="1"/>
</dbReference>
<name>A0A369CN65_9GAMM</name>
<evidence type="ECO:0000313" key="10">
    <source>
        <dbReference type="Proteomes" id="UP000252707"/>
    </source>
</evidence>
<dbReference type="PANTHER" id="PTHR44757">
    <property type="entry name" value="DIGUANYLATE CYCLASE DGCP"/>
    <property type="match status" value="1"/>
</dbReference>
<evidence type="ECO:0000256" key="3">
    <source>
        <dbReference type="ARBA" id="ARBA00022636"/>
    </source>
</evidence>
<dbReference type="InterPro" id="IPR000160">
    <property type="entry name" value="GGDEF_dom"/>
</dbReference>
<dbReference type="GO" id="GO:0071111">
    <property type="term" value="F:cyclic-guanylate-specific phosphodiesterase activity"/>
    <property type="evidence" value="ECO:0007669"/>
    <property type="project" value="UniProtKB-EC"/>
</dbReference>
<dbReference type="OrthoDB" id="7053140at2"/>
<dbReference type="SUPFAM" id="SSF55785">
    <property type="entry name" value="PYP-like sensor domain (PAS domain)"/>
    <property type="match status" value="2"/>
</dbReference>
<dbReference type="SUPFAM" id="SSF55073">
    <property type="entry name" value="Nucleotide cyclase"/>
    <property type="match status" value="1"/>
</dbReference>
<evidence type="ECO:0000256" key="4">
    <source>
        <dbReference type="ARBA" id="ARBA00051114"/>
    </source>
</evidence>
<feature type="domain" description="EAL" evidence="7">
    <location>
        <begin position="450"/>
        <end position="704"/>
    </location>
</feature>
<dbReference type="NCBIfam" id="TIGR00254">
    <property type="entry name" value="GGDEF"/>
    <property type="match status" value="1"/>
</dbReference>
<dbReference type="EMBL" id="QPJY01000001">
    <property type="protein sequence ID" value="RCX33294.1"/>
    <property type="molecule type" value="Genomic_DNA"/>
</dbReference>
<evidence type="ECO:0000259" key="7">
    <source>
        <dbReference type="PROSITE" id="PS50883"/>
    </source>
</evidence>
<feature type="domain" description="PAS" evidence="5">
    <location>
        <begin position="147"/>
        <end position="205"/>
    </location>
</feature>
<evidence type="ECO:0000259" key="8">
    <source>
        <dbReference type="PROSITE" id="PS50887"/>
    </source>
</evidence>
<dbReference type="CDD" id="cd01948">
    <property type="entry name" value="EAL"/>
    <property type="match status" value="1"/>
</dbReference>
<dbReference type="RefSeq" id="WP_114278152.1">
    <property type="nucleotide sequence ID" value="NZ_QPJY01000001.1"/>
</dbReference>
<dbReference type="PROSITE" id="PS50113">
    <property type="entry name" value="PAC"/>
    <property type="match status" value="1"/>
</dbReference>
<keyword evidence="3" id="KW-0973">c-di-GMP</keyword>
<dbReference type="AlphaFoldDB" id="A0A369CN65"/>
<evidence type="ECO:0000259" key="6">
    <source>
        <dbReference type="PROSITE" id="PS50113"/>
    </source>
</evidence>
<feature type="domain" description="GGDEF" evidence="8">
    <location>
        <begin position="304"/>
        <end position="441"/>
    </location>
</feature>
<comment type="cofactor">
    <cofactor evidence="1">
        <name>Mg(2+)</name>
        <dbReference type="ChEBI" id="CHEBI:18420"/>
    </cofactor>
</comment>
<organism evidence="9 10">
    <name type="scientific">Thioalbus denitrificans</name>
    <dbReference type="NCBI Taxonomy" id="547122"/>
    <lineage>
        <taxon>Bacteria</taxon>
        <taxon>Pseudomonadati</taxon>
        <taxon>Pseudomonadota</taxon>
        <taxon>Gammaproteobacteria</taxon>
        <taxon>Chromatiales</taxon>
        <taxon>Ectothiorhodospiraceae</taxon>
        <taxon>Thioalbus</taxon>
    </lineage>
</organism>
<reference evidence="9 10" key="1">
    <citation type="submission" date="2018-07" db="EMBL/GenBank/DDBJ databases">
        <title>Genomic Encyclopedia of Type Strains, Phase IV (KMG-IV): sequencing the most valuable type-strain genomes for metagenomic binning, comparative biology and taxonomic classification.</title>
        <authorList>
            <person name="Goeker M."/>
        </authorList>
    </citation>
    <scope>NUCLEOTIDE SEQUENCE [LARGE SCALE GENOMIC DNA]</scope>
    <source>
        <strain evidence="9 10">DSM 26407</strain>
    </source>
</reference>
<comment type="caution">
    <text evidence="9">The sequence shown here is derived from an EMBL/GenBank/DDBJ whole genome shotgun (WGS) entry which is preliminary data.</text>
</comment>
<accession>A0A369CN65</accession>
<comment type="catalytic activity">
    <reaction evidence="4">
        <text>3',3'-c-di-GMP + H2O = 5'-phosphoguanylyl(3'-&gt;5')guanosine + H(+)</text>
        <dbReference type="Rhea" id="RHEA:24902"/>
        <dbReference type="ChEBI" id="CHEBI:15377"/>
        <dbReference type="ChEBI" id="CHEBI:15378"/>
        <dbReference type="ChEBI" id="CHEBI:58754"/>
        <dbReference type="ChEBI" id="CHEBI:58805"/>
        <dbReference type="EC" id="3.1.4.52"/>
    </reaction>
    <physiologicalReaction direction="left-to-right" evidence="4">
        <dbReference type="Rhea" id="RHEA:24903"/>
    </physiologicalReaction>
</comment>
<evidence type="ECO:0000256" key="2">
    <source>
        <dbReference type="ARBA" id="ARBA00012282"/>
    </source>
</evidence>
<dbReference type="InterPro" id="IPR043128">
    <property type="entry name" value="Rev_trsase/Diguanyl_cyclase"/>
</dbReference>
<dbReference type="CDD" id="cd00130">
    <property type="entry name" value="PAS"/>
    <property type="match status" value="2"/>
</dbReference>
<dbReference type="InterPro" id="IPR035919">
    <property type="entry name" value="EAL_sf"/>
</dbReference>
<dbReference type="SMART" id="SM00091">
    <property type="entry name" value="PAS"/>
    <property type="match status" value="2"/>
</dbReference>
<dbReference type="PROSITE" id="PS50112">
    <property type="entry name" value="PAS"/>
    <property type="match status" value="2"/>
</dbReference>